<name>A0ABD6AZ81_9EURY</name>
<protein>
    <submittedName>
        <fullName evidence="2">Nuclear transport factor 2 family protein</fullName>
    </submittedName>
</protein>
<dbReference type="SUPFAM" id="SSF54427">
    <property type="entry name" value="NTF2-like"/>
    <property type="match status" value="1"/>
</dbReference>
<dbReference type="Proteomes" id="UP001597187">
    <property type="component" value="Unassembled WGS sequence"/>
</dbReference>
<feature type="domain" description="SnoaL-like" evidence="1">
    <location>
        <begin position="3"/>
        <end position="109"/>
    </location>
</feature>
<evidence type="ECO:0000259" key="1">
    <source>
        <dbReference type="Pfam" id="PF13474"/>
    </source>
</evidence>
<organism evidence="2 3">
    <name type="scientific">Halomarina rubra</name>
    <dbReference type="NCBI Taxonomy" id="2071873"/>
    <lineage>
        <taxon>Archaea</taxon>
        <taxon>Methanobacteriati</taxon>
        <taxon>Methanobacteriota</taxon>
        <taxon>Stenosarchaea group</taxon>
        <taxon>Halobacteria</taxon>
        <taxon>Halobacteriales</taxon>
        <taxon>Natronomonadaceae</taxon>
        <taxon>Halomarina</taxon>
    </lineage>
</organism>
<evidence type="ECO:0000313" key="3">
    <source>
        <dbReference type="Proteomes" id="UP001597187"/>
    </source>
</evidence>
<comment type="caution">
    <text evidence="2">The sequence shown here is derived from an EMBL/GenBank/DDBJ whole genome shotgun (WGS) entry which is preliminary data.</text>
</comment>
<sequence length="142" mass="15715">MTVADTIEAYYAALRAGDPLAPFFLDSPDTVKFGLSERLDGADAVAEALRTQTETTRAWVVESTDRHTGQRGETAWFADSVFMGWTDVERAIRFEFDTRWSGTLVRVDAETEGAGGDETGETDENGHEWRFASMHVSTTEAL</sequence>
<accession>A0ABD6AZ81</accession>
<gene>
    <name evidence="2" type="ORF">ACFSBT_18370</name>
</gene>
<dbReference type="AlphaFoldDB" id="A0ABD6AZ81"/>
<proteinExistence type="predicted"/>
<dbReference type="RefSeq" id="WP_250875171.1">
    <property type="nucleotide sequence ID" value="NZ_JALXFV010000008.1"/>
</dbReference>
<dbReference type="InterPro" id="IPR037401">
    <property type="entry name" value="SnoaL-like"/>
</dbReference>
<dbReference type="Pfam" id="PF13474">
    <property type="entry name" value="SnoaL_3"/>
    <property type="match status" value="1"/>
</dbReference>
<dbReference type="Gene3D" id="3.10.450.50">
    <property type="match status" value="1"/>
</dbReference>
<dbReference type="EMBL" id="JBHUDC010000008">
    <property type="protein sequence ID" value="MFD1515250.1"/>
    <property type="molecule type" value="Genomic_DNA"/>
</dbReference>
<reference evidence="2 3" key="1">
    <citation type="journal article" date="2019" name="Int. J. Syst. Evol. Microbiol.">
        <title>The Global Catalogue of Microorganisms (GCM) 10K type strain sequencing project: providing services to taxonomists for standard genome sequencing and annotation.</title>
        <authorList>
            <consortium name="The Broad Institute Genomics Platform"/>
            <consortium name="The Broad Institute Genome Sequencing Center for Infectious Disease"/>
            <person name="Wu L."/>
            <person name="Ma J."/>
        </authorList>
    </citation>
    <scope>NUCLEOTIDE SEQUENCE [LARGE SCALE GENOMIC DNA]</scope>
    <source>
        <strain evidence="2 3">CGMCC 1.12563</strain>
    </source>
</reference>
<dbReference type="InterPro" id="IPR032710">
    <property type="entry name" value="NTF2-like_dom_sf"/>
</dbReference>
<evidence type="ECO:0000313" key="2">
    <source>
        <dbReference type="EMBL" id="MFD1515250.1"/>
    </source>
</evidence>
<keyword evidence="3" id="KW-1185">Reference proteome</keyword>